<keyword evidence="2" id="KW-1185">Reference proteome</keyword>
<protein>
    <submittedName>
        <fullName evidence="1">Uncharacterized protein</fullName>
    </submittedName>
</protein>
<accession>A0A6N4UYE0</accession>
<dbReference type="Proteomes" id="UP000466906">
    <property type="component" value="Chromosome"/>
</dbReference>
<reference evidence="1 2" key="1">
    <citation type="journal article" date="2019" name="Emerg. Microbes Infect.">
        <title>Comprehensive subspecies identification of 175 nontuberculous mycobacteria species based on 7547 genomic profiles.</title>
        <authorList>
            <person name="Matsumoto Y."/>
            <person name="Kinjo T."/>
            <person name="Motooka D."/>
            <person name="Nabeya D."/>
            <person name="Jung N."/>
            <person name="Uechi K."/>
            <person name="Horii T."/>
            <person name="Iida T."/>
            <person name="Fujita J."/>
            <person name="Nakamura S."/>
        </authorList>
    </citation>
    <scope>NUCLEOTIDE SEQUENCE [LARGE SCALE GENOMIC DNA]</scope>
    <source>
        <strain evidence="1 2">JCM 12272</strain>
    </source>
</reference>
<dbReference type="AlphaFoldDB" id="A0A6N4UYE0"/>
<evidence type="ECO:0000313" key="1">
    <source>
        <dbReference type="EMBL" id="BBX28853.1"/>
    </source>
</evidence>
<sequence length="144" mass="15717">MGSTGKLMVNMLVSGPYAEYCGKRFLILFSGDDWVALRTGPDMEVPNALERGESRPGTLYAATWAKVATSALDGIVDVEVTGTLAGHRVSLRNLLSDGRIRVWFIGDPAVAEVLGLTGDRHDGWTGFFSQTDFHDIQVEETRRG</sequence>
<dbReference type="EMBL" id="AP022565">
    <property type="protein sequence ID" value="BBX28853.1"/>
    <property type="molecule type" value="Genomic_DNA"/>
</dbReference>
<dbReference type="RefSeq" id="WP_235682819.1">
    <property type="nucleotide sequence ID" value="NZ_AP022565.1"/>
</dbReference>
<name>A0A6N4UYE0_9MYCO</name>
<evidence type="ECO:0000313" key="2">
    <source>
        <dbReference type="Proteomes" id="UP000466906"/>
    </source>
</evidence>
<proteinExistence type="predicted"/>
<dbReference type="KEGG" id="malv:MALV_39780"/>
<organism evidence="1 2">
    <name type="scientific">Mycolicibacterium alvei</name>
    <dbReference type="NCBI Taxonomy" id="67081"/>
    <lineage>
        <taxon>Bacteria</taxon>
        <taxon>Bacillati</taxon>
        <taxon>Actinomycetota</taxon>
        <taxon>Actinomycetes</taxon>
        <taxon>Mycobacteriales</taxon>
        <taxon>Mycobacteriaceae</taxon>
        <taxon>Mycolicibacterium</taxon>
    </lineage>
</organism>
<gene>
    <name evidence="1" type="ORF">MALV_39780</name>
</gene>